<organism evidence="2 3">
    <name type="scientific">Armillaria borealis</name>
    <dbReference type="NCBI Taxonomy" id="47425"/>
    <lineage>
        <taxon>Eukaryota</taxon>
        <taxon>Fungi</taxon>
        <taxon>Dikarya</taxon>
        <taxon>Basidiomycota</taxon>
        <taxon>Agaricomycotina</taxon>
        <taxon>Agaricomycetes</taxon>
        <taxon>Agaricomycetidae</taxon>
        <taxon>Agaricales</taxon>
        <taxon>Marasmiineae</taxon>
        <taxon>Physalacriaceae</taxon>
        <taxon>Armillaria</taxon>
    </lineage>
</organism>
<evidence type="ECO:0000313" key="2">
    <source>
        <dbReference type="EMBL" id="KAK0434945.1"/>
    </source>
</evidence>
<feature type="compositionally biased region" description="Low complexity" evidence="1">
    <location>
        <begin position="173"/>
        <end position="183"/>
    </location>
</feature>
<accession>A0AA39MIR0</accession>
<protein>
    <submittedName>
        <fullName evidence="2">Uncharacterized protein</fullName>
    </submittedName>
</protein>
<dbReference type="EMBL" id="JAUEPT010000067">
    <property type="protein sequence ID" value="KAK0434945.1"/>
    <property type="molecule type" value="Genomic_DNA"/>
</dbReference>
<comment type="caution">
    <text evidence="2">The sequence shown here is derived from an EMBL/GenBank/DDBJ whole genome shotgun (WGS) entry which is preliminary data.</text>
</comment>
<proteinExistence type="predicted"/>
<gene>
    <name evidence="2" type="ORF">EV421DRAFT_1271848</name>
</gene>
<evidence type="ECO:0000313" key="3">
    <source>
        <dbReference type="Proteomes" id="UP001175226"/>
    </source>
</evidence>
<name>A0AA39MIR0_9AGAR</name>
<feature type="region of interest" description="Disordered" evidence="1">
    <location>
        <begin position="165"/>
        <end position="184"/>
    </location>
</feature>
<sequence>MSSALLPSRGQCIHLTDNVQQCQCSWFVPTLLEPYICGQCGHGIHMHADYVSMVVSHYPATQCVAYVQNTPLTQRCTCEAWLADHVTIENWYRSAEPWNVLGNVPDTNVNMIGFFNDAISGPYTPSTVSFSSSVDSDTAAVSHDVPITEASIFCPSPRYAFSPSRETTSIPVSAPSASNSAASGIQSDIADTQAYGSDNYFVQHPDHFMNDSYARQSDGGATDAIFHHHGRSNMMCGPTPEARSDPYA</sequence>
<evidence type="ECO:0000256" key="1">
    <source>
        <dbReference type="SAM" id="MobiDB-lite"/>
    </source>
</evidence>
<dbReference type="Proteomes" id="UP001175226">
    <property type="component" value="Unassembled WGS sequence"/>
</dbReference>
<dbReference type="AlphaFoldDB" id="A0AA39MIR0"/>
<keyword evidence="3" id="KW-1185">Reference proteome</keyword>
<reference evidence="2" key="1">
    <citation type="submission" date="2023-06" db="EMBL/GenBank/DDBJ databases">
        <authorList>
            <consortium name="Lawrence Berkeley National Laboratory"/>
            <person name="Ahrendt S."/>
            <person name="Sahu N."/>
            <person name="Indic B."/>
            <person name="Wong-Bajracharya J."/>
            <person name="Merenyi Z."/>
            <person name="Ke H.-M."/>
            <person name="Monk M."/>
            <person name="Kocsube S."/>
            <person name="Drula E."/>
            <person name="Lipzen A."/>
            <person name="Balint B."/>
            <person name="Henrissat B."/>
            <person name="Andreopoulos B."/>
            <person name="Martin F.M."/>
            <person name="Harder C.B."/>
            <person name="Rigling D."/>
            <person name="Ford K.L."/>
            <person name="Foster G.D."/>
            <person name="Pangilinan J."/>
            <person name="Papanicolaou A."/>
            <person name="Barry K."/>
            <person name="LaButti K."/>
            <person name="Viragh M."/>
            <person name="Koriabine M."/>
            <person name="Yan M."/>
            <person name="Riley R."/>
            <person name="Champramary S."/>
            <person name="Plett K.L."/>
            <person name="Tsai I.J."/>
            <person name="Slot J."/>
            <person name="Sipos G."/>
            <person name="Plett J."/>
            <person name="Nagy L.G."/>
            <person name="Grigoriev I.V."/>
        </authorList>
    </citation>
    <scope>NUCLEOTIDE SEQUENCE</scope>
    <source>
        <strain evidence="2">FPL87.14</strain>
    </source>
</reference>